<organism evidence="9 10">
    <name type="scientific">Bacteroides clarus YIT 12056</name>
    <dbReference type="NCBI Taxonomy" id="762984"/>
    <lineage>
        <taxon>Bacteria</taxon>
        <taxon>Pseudomonadati</taxon>
        <taxon>Bacteroidota</taxon>
        <taxon>Bacteroidia</taxon>
        <taxon>Bacteroidales</taxon>
        <taxon>Bacteroidaceae</taxon>
        <taxon>Bacteroides</taxon>
    </lineage>
</organism>
<evidence type="ECO:0000256" key="2">
    <source>
        <dbReference type="ARBA" id="ARBA00022679"/>
    </source>
</evidence>
<dbReference type="PROSITE" id="PS00095">
    <property type="entry name" value="C5_MTASE_2"/>
    <property type="match status" value="1"/>
</dbReference>
<dbReference type="PRINTS" id="PR00105">
    <property type="entry name" value="C5METTRFRASE"/>
</dbReference>
<dbReference type="InterPro" id="IPR029063">
    <property type="entry name" value="SAM-dependent_MTases_sf"/>
</dbReference>
<dbReference type="PROSITE" id="PS51679">
    <property type="entry name" value="SAM_MT_C5"/>
    <property type="match status" value="1"/>
</dbReference>
<keyword evidence="10" id="KW-1185">Reference proteome</keyword>
<dbReference type="InterPro" id="IPR031303">
    <property type="entry name" value="C5_meth_CS"/>
</dbReference>
<evidence type="ECO:0000256" key="7">
    <source>
        <dbReference type="RuleBase" id="RU000416"/>
    </source>
</evidence>
<comment type="caution">
    <text evidence="9">The sequence shown here is derived from an EMBL/GenBank/DDBJ whole genome shotgun (WGS) entry which is preliminary data.</text>
</comment>
<keyword evidence="3 6" id="KW-0949">S-adenosyl-L-methionine</keyword>
<evidence type="ECO:0000256" key="6">
    <source>
        <dbReference type="PROSITE-ProRule" id="PRU01016"/>
    </source>
</evidence>
<proteinExistence type="inferred from homology"/>
<evidence type="ECO:0000256" key="4">
    <source>
        <dbReference type="ARBA" id="ARBA00022747"/>
    </source>
</evidence>
<evidence type="ECO:0000313" key="10">
    <source>
        <dbReference type="Proteomes" id="UP000010321"/>
    </source>
</evidence>
<dbReference type="EC" id="2.1.1.37" evidence="8"/>
<dbReference type="Gene3D" id="3.40.50.150">
    <property type="entry name" value="Vaccinia Virus protein VP39"/>
    <property type="match status" value="1"/>
</dbReference>
<keyword evidence="2 6" id="KW-0808">Transferase</keyword>
<dbReference type="InterPro" id="IPR050390">
    <property type="entry name" value="C5-Methyltransferase"/>
</dbReference>
<dbReference type="RefSeq" id="WP_009121608.1">
    <property type="nucleotide sequence ID" value="NZ_FQWK01000003.1"/>
</dbReference>
<name>A0ABP2KU11_9BACE</name>
<gene>
    <name evidence="9" type="ORF">HMPREF9445_01456</name>
</gene>
<dbReference type="SUPFAM" id="SSF53335">
    <property type="entry name" value="S-adenosyl-L-methionine-dependent methyltransferases"/>
    <property type="match status" value="1"/>
</dbReference>
<reference evidence="9 10" key="1">
    <citation type="submission" date="2011-02" db="EMBL/GenBank/DDBJ databases">
        <authorList>
            <person name="Weinstock G."/>
            <person name="Sodergren E."/>
            <person name="Clifton S."/>
            <person name="Fulton L."/>
            <person name="Fulton B."/>
            <person name="Courtney L."/>
            <person name="Fronick C."/>
            <person name="Harrison M."/>
            <person name="Strong C."/>
            <person name="Farmer C."/>
            <person name="Delahaunty K."/>
            <person name="Markovic C."/>
            <person name="Hall O."/>
            <person name="Minx P."/>
            <person name="Tomlinson C."/>
            <person name="Mitreva M."/>
            <person name="Hou S."/>
            <person name="Chen J."/>
            <person name="Wollam A."/>
            <person name="Pepin K.H."/>
            <person name="Johnson M."/>
            <person name="Bhonagiri V."/>
            <person name="Zhang X."/>
            <person name="Suruliraj S."/>
            <person name="Warren W."/>
            <person name="Chinwalla A."/>
            <person name="Mardis E.R."/>
            <person name="Wilson R.K."/>
        </authorList>
    </citation>
    <scope>NUCLEOTIDE SEQUENCE [LARGE SCALE GENOMIC DNA]</scope>
    <source>
        <strain evidence="9 10">YIT 12056</strain>
    </source>
</reference>
<feature type="active site" evidence="6">
    <location>
        <position position="166"/>
    </location>
</feature>
<dbReference type="InterPro" id="IPR001525">
    <property type="entry name" value="C5_MeTfrase"/>
</dbReference>
<accession>A0ABP2KU11</accession>
<dbReference type="NCBIfam" id="TIGR00675">
    <property type="entry name" value="dcm"/>
    <property type="match status" value="1"/>
</dbReference>
<keyword evidence="4" id="KW-0680">Restriction system</keyword>
<protein>
    <recommendedName>
        <fullName evidence="8">Cytosine-specific methyltransferase</fullName>
        <ecNumber evidence="8">2.1.1.37</ecNumber>
    </recommendedName>
</protein>
<comment type="catalytic activity">
    <reaction evidence="5 8">
        <text>a 2'-deoxycytidine in DNA + S-adenosyl-L-methionine = a 5-methyl-2'-deoxycytidine in DNA + S-adenosyl-L-homocysteine + H(+)</text>
        <dbReference type="Rhea" id="RHEA:13681"/>
        <dbReference type="Rhea" id="RHEA-COMP:11369"/>
        <dbReference type="Rhea" id="RHEA-COMP:11370"/>
        <dbReference type="ChEBI" id="CHEBI:15378"/>
        <dbReference type="ChEBI" id="CHEBI:57856"/>
        <dbReference type="ChEBI" id="CHEBI:59789"/>
        <dbReference type="ChEBI" id="CHEBI:85452"/>
        <dbReference type="ChEBI" id="CHEBI:85454"/>
        <dbReference type="EC" id="2.1.1.37"/>
    </reaction>
</comment>
<dbReference type="Pfam" id="PF00145">
    <property type="entry name" value="DNA_methylase"/>
    <property type="match status" value="1"/>
</dbReference>
<dbReference type="PROSITE" id="PS00094">
    <property type="entry name" value="C5_MTASE_1"/>
    <property type="match status" value="1"/>
</dbReference>
<comment type="similarity">
    <text evidence="6 7">Belongs to the class I-like SAM-binding methyltransferase superfamily. C5-methyltransferase family.</text>
</comment>
<dbReference type="EMBL" id="AFBM01000010">
    <property type="protein sequence ID" value="EGF53123.1"/>
    <property type="molecule type" value="Genomic_DNA"/>
</dbReference>
<keyword evidence="1 6" id="KW-0489">Methyltransferase</keyword>
<evidence type="ECO:0000313" key="9">
    <source>
        <dbReference type="EMBL" id="EGF53123.1"/>
    </source>
</evidence>
<dbReference type="InterPro" id="IPR018117">
    <property type="entry name" value="C5_DNA_meth_AS"/>
</dbReference>
<evidence type="ECO:0000256" key="3">
    <source>
        <dbReference type="ARBA" id="ARBA00022691"/>
    </source>
</evidence>
<dbReference type="PANTHER" id="PTHR10629:SF52">
    <property type="entry name" value="DNA (CYTOSINE-5)-METHYLTRANSFERASE 1"/>
    <property type="match status" value="1"/>
</dbReference>
<sequence length="465" mass="53316">MIQQFVNHKIIAKFAQKIKPLMEYKKEQQIKFDIVSESQLAFTYPQDNTKEKKLKILSLFSGCGGMDLGFEGSFIAPYKSIAPHPEWIEKHINEDWVSVKPTNFSLVFANDILKEASLTWTRFMKRYGYDPSIYRTESVVDLVKQHKKGVKIFPENVDVVVGGFPCQDFSVSGKRKGFDSMRTHDGKIRTDDLPTEETRGKLYCWMKEVIDITKPKIFVAENVKGLVNMGDMKDIIQADFSQADENGYIVLPPQVLHAGNYGVPESRERVIFIGVRKNALKQEVAQALESENIPIDLYPYPRPTHNCTLNDKSLATPVVLQDVLKLLKEPEDSFDPSQRFYSKAKYMGSHCQGQKEVTMNNIGPTIRSEHHGNIEYRRLSLEHGGTHIDELKRGLIERRLTPRECALIQTFPPDYQFVIPKDYSWKRFLVSASGAYKVIGNAVPPVLAYHIAMRIQELWSIYFKE</sequence>
<dbReference type="Proteomes" id="UP000010321">
    <property type="component" value="Unassembled WGS sequence"/>
</dbReference>
<dbReference type="Gene3D" id="3.90.120.10">
    <property type="entry name" value="DNA Methylase, subunit A, domain 2"/>
    <property type="match status" value="1"/>
</dbReference>
<evidence type="ECO:0000256" key="1">
    <source>
        <dbReference type="ARBA" id="ARBA00022603"/>
    </source>
</evidence>
<evidence type="ECO:0000256" key="8">
    <source>
        <dbReference type="RuleBase" id="RU000417"/>
    </source>
</evidence>
<evidence type="ECO:0000256" key="5">
    <source>
        <dbReference type="ARBA" id="ARBA00047422"/>
    </source>
</evidence>
<dbReference type="PANTHER" id="PTHR10629">
    <property type="entry name" value="CYTOSINE-SPECIFIC METHYLTRANSFERASE"/>
    <property type="match status" value="1"/>
</dbReference>